<feature type="region of interest" description="Disordered" evidence="6">
    <location>
        <begin position="1447"/>
        <end position="1545"/>
    </location>
</feature>
<dbReference type="Gene3D" id="1.10.245.10">
    <property type="entry name" value="SWIB/MDM2 domain"/>
    <property type="match status" value="1"/>
</dbReference>
<feature type="compositionally biased region" description="Basic and acidic residues" evidence="6">
    <location>
        <begin position="1102"/>
        <end position="1112"/>
    </location>
</feature>
<feature type="domain" description="DM2" evidence="11">
    <location>
        <begin position="356"/>
        <end position="439"/>
    </location>
</feature>
<evidence type="ECO:0000313" key="13">
    <source>
        <dbReference type="Proteomes" id="UP001154282"/>
    </source>
</evidence>
<dbReference type="InterPro" id="IPR058668">
    <property type="entry name" value="NERD_dom"/>
</dbReference>
<dbReference type="InterPro" id="IPR004343">
    <property type="entry name" value="Plus-3_dom"/>
</dbReference>
<keyword evidence="13" id="KW-1185">Reference proteome</keyword>
<dbReference type="SMART" id="SM00444">
    <property type="entry name" value="GYF"/>
    <property type="match status" value="1"/>
</dbReference>
<feature type="compositionally biased region" description="Basic and acidic residues" evidence="6">
    <location>
        <begin position="911"/>
        <end position="923"/>
    </location>
</feature>
<feature type="compositionally biased region" description="Polar residues" evidence="6">
    <location>
        <begin position="1379"/>
        <end position="1393"/>
    </location>
</feature>
<dbReference type="CDD" id="cd10567">
    <property type="entry name" value="SWIB-MDM2_like"/>
    <property type="match status" value="1"/>
</dbReference>
<comment type="caution">
    <text evidence="12">The sequence shown here is derived from an EMBL/GenBank/DDBJ whole genome shotgun (WGS) entry which is preliminary data.</text>
</comment>
<name>A0AAV0I5J6_9ROSI</name>
<dbReference type="SMART" id="SM00719">
    <property type="entry name" value="Plus3"/>
    <property type="match status" value="1"/>
</dbReference>
<protein>
    <recommendedName>
        <fullName evidence="14">Zinc finger CCCH domain-containing protein 44</fullName>
    </recommendedName>
</protein>
<dbReference type="InterPro" id="IPR000571">
    <property type="entry name" value="Znf_CCCH"/>
</dbReference>
<feature type="compositionally biased region" description="Polar residues" evidence="6">
    <location>
        <begin position="828"/>
        <end position="838"/>
    </location>
</feature>
<feature type="region of interest" description="Disordered" evidence="6">
    <location>
        <begin position="986"/>
        <end position="1050"/>
    </location>
</feature>
<keyword evidence="4" id="KW-0238">DNA-binding</keyword>
<feature type="compositionally biased region" description="Basic and acidic residues" evidence="6">
    <location>
        <begin position="1491"/>
        <end position="1502"/>
    </location>
</feature>
<feature type="compositionally biased region" description="Basic and acidic residues" evidence="6">
    <location>
        <begin position="1511"/>
        <end position="1523"/>
    </location>
</feature>
<dbReference type="CDD" id="cd15568">
    <property type="entry name" value="PHD5_NSD"/>
    <property type="match status" value="1"/>
</dbReference>
<evidence type="ECO:0000256" key="4">
    <source>
        <dbReference type="ARBA" id="ARBA00023125"/>
    </source>
</evidence>
<dbReference type="InterPro" id="IPR036885">
    <property type="entry name" value="SWIB_MDM2_dom_sf"/>
</dbReference>
<feature type="domain" description="Plus3" evidence="10">
    <location>
        <begin position="500"/>
        <end position="633"/>
    </location>
</feature>
<dbReference type="Pfam" id="PF02213">
    <property type="entry name" value="GYF"/>
    <property type="match status" value="1"/>
</dbReference>
<feature type="compositionally biased region" description="Polar residues" evidence="6">
    <location>
        <begin position="1003"/>
        <end position="1016"/>
    </location>
</feature>
<keyword evidence="3 5" id="KW-0862">Zinc</keyword>
<feature type="region of interest" description="Disordered" evidence="6">
    <location>
        <begin position="1225"/>
        <end position="1247"/>
    </location>
</feature>
<dbReference type="PANTHER" id="PTHR46695:SF4">
    <property type="entry name" value="ZINC FINGER CCCH DOMAIN-CONTAINING PROTEIN 44"/>
    <property type="match status" value="1"/>
</dbReference>
<feature type="region of interest" description="Disordered" evidence="6">
    <location>
        <begin position="819"/>
        <end position="888"/>
    </location>
</feature>
<evidence type="ECO:0000259" key="7">
    <source>
        <dbReference type="PROSITE" id="PS50016"/>
    </source>
</evidence>
<gene>
    <name evidence="12" type="ORF">LITE_LOCUS7737</name>
</gene>
<evidence type="ECO:0000259" key="11">
    <source>
        <dbReference type="PROSITE" id="PS51925"/>
    </source>
</evidence>
<dbReference type="InterPro" id="IPR019787">
    <property type="entry name" value="Znf_PHD-finger"/>
</dbReference>
<feature type="compositionally biased region" description="Low complexity" evidence="6">
    <location>
        <begin position="1447"/>
        <end position="1459"/>
    </location>
</feature>
<accession>A0AAV0I5J6</accession>
<feature type="domain" description="C3H1-type" evidence="8">
    <location>
        <begin position="1546"/>
        <end position="1571"/>
    </location>
</feature>
<dbReference type="InterPro" id="IPR003169">
    <property type="entry name" value="GYF"/>
</dbReference>
<dbReference type="InterPro" id="IPR003121">
    <property type="entry name" value="SWIB_MDM2_domain"/>
</dbReference>
<dbReference type="Gene3D" id="3.30.40.10">
    <property type="entry name" value="Zinc/RING finger domain, C3HC4 (zinc finger)"/>
    <property type="match status" value="1"/>
</dbReference>
<feature type="region of interest" description="Disordered" evidence="6">
    <location>
        <begin position="1089"/>
        <end position="1112"/>
    </location>
</feature>
<dbReference type="PROSITE" id="PS50103">
    <property type="entry name" value="ZF_C3H1"/>
    <property type="match status" value="1"/>
</dbReference>
<dbReference type="PROSITE" id="PS50829">
    <property type="entry name" value="GYF"/>
    <property type="match status" value="1"/>
</dbReference>
<evidence type="ECO:0008006" key="14">
    <source>
        <dbReference type="Google" id="ProtNLM"/>
    </source>
</evidence>
<organism evidence="12 13">
    <name type="scientific">Linum tenue</name>
    <dbReference type="NCBI Taxonomy" id="586396"/>
    <lineage>
        <taxon>Eukaryota</taxon>
        <taxon>Viridiplantae</taxon>
        <taxon>Streptophyta</taxon>
        <taxon>Embryophyta</taxon>
        <taxon>Tracheophyta</taxon>
        <taxon>Spermatophyta</taxon>
        <taxon>Magnoliopsida</taxon>
        <taxon>eudicotyledons</taxon>
        <taxon>Gunneridae</taxon>
        <taxon>Pentapetalae</taxon>
        <taxon>rosids</taxon>
        <taxon>fabids</taxon>
        <taxon>Malpighiales</taxon>
        <taxon>Linaceae</taxon>
        <taxon>Linum</taxon>
    </lineage>
</organism>
<dbReference type="Pfam" id="PF03126">
    <property type="entry name" value="Plus-3"/>
    <property type="match status" value="1"/>
</dbReference>
<dbReference type="PROSITE" id="PS50016">
    <property type="entry name" value="ZF_PHD_2"/>
    <property type="match status" value="1"/>
</dbReference>
<feature type="compositionally biased region" description="Basic and acidic residues" evidence="6">
    <location>
        <begin position="849"/>
        <end position="864"/>
    </location>
</feature>
<feature type="domain" description="GYF" evidence="9">
    <location>
        <begin position="737"/>
        <end position="791"/>
    </location>
</feature>
<dbReference type="InterPro" id="IPR035445">
    <property type="entry name" value="GYF-like_dom_sf"/>
</dbReference>
<evidence type="ECO:0000256" key="3">
    <source>
        <dbReference type="ARBA" id="ARBA00022833"/>
    </source>
</evidence>
<feature type="zinc finger region" description="C3H1-type" evidence="5">
    <location>
        <begin position="1546"/>
        <end position="1571"/>
    </location>
</feature>
<evidence type="ECO:0000256" key="1">
    <source>
        <dbReference type="ARBA" id="ARBA00022723"/>
    </source>
</evidence>
<dbReference type="SUPFAM" id="SSF55277">
    <property type="entry name" value="GYF domain"/>
    <property type="match status" value="1"/>
</dbReference>
<dbReference type="PROSITE" id="PS01359">
    <property type="entry name" value="ZF_PHD_1"/>
    <property type="match status" value="1"/>
</dbReference>
<evidence type="ECO:0000259" key="8">
    <source>
        <dbReference type="PROSITE" id="PS50103"/>
    </source>
</evidence>
<dbReference type="EMBL" id="CAMGYJ010000003">
    <property type="protein sequence ID" value="CAI0392925.1"/>
    <property type="molecule type" value="Genomic_DNA"/>
</dbReference>
<dbReference type="SUPFAM" id="SSF57903">
    <property type="entry name" value="FYVE/PHD zinc finger"/>
    <property type="match status" value="1"/>
</dbReference>
<feature type="compositionally biased region" description="Low complexity" evidence="6">
    <location>
        <begin position="1039"/>
        <end position="1050"/>
    </location>
</feature>
<dbReference type="InterPro" id="IPR019786">
    <property type="entry name" value="Zinc_finger_PHD-type_CS"/>
</dbReference>
<evidence type="ECO:0000259" key="10">
    <source>
        <dbReference type="PROSITE" id="PS51360"/>
    </source>
</evidence>
<dbReference type="InterPro" id="IPR036128">
    <property type="entry name" value="Plus3-like_sf"/>
</dbReference>
<dbReference type="FunFam" id="3.30.40.10:FF:000303">
    <property type="entry name" value="Zinc finger CCCH domain-containing protein 19"/>
    <property type="match status" value="1"/>
</dbReference>
<feature type="region of interest" description="Disordered" evidence="6">
    <location>
        <begin position="906"/>
        <end position="926"/>
    </location>
</feature>
<dbReference type="InterPro" id="IPR011011">
    <property type="entry name" value="Znf_FYVE_PHD"/>
</dbReference>
<evidence type="ECO:0000259" key="9">
    <source>
        <dbReference type="PROSITE" id="PS50829"/>
    </source>
</evidence>
<evidence type="ECO:0000313" key="12">
    <source>
        <dbReference type="EMBL" id="CAI0392925.1"/>
    </source>
</evidence>
<evidence type="ECO:0000256" key="5">
    <source>
        <dbReference type="PROSITE-ProRule" id="PRU00723"/>
    </source>
</evidence>
<keyword evidence="2 5" id="KW-0863">Zinc-finger</keyword>
<dbReference type="Gene3D" id="3.30.1490.40">
    <property type="match status" value="1"/>
</dbReference>
<evidence type="ECO:0000256" key="2">
    <source>
        <dbReference type="ARBA" id="ARBA00022771"/>
    </source>
</evidence>
<dbReference type="SUPFAM" id="SSF159042">
    <property type="entry name" value="Plus3-like"/>
    <property type="match status" value="1"/>
</dbReference>
<feature type="domain" description="PHD-type" evidence="7">
    <location>
        <begin position="124"/>
        <end position="190"/>
    </location>
</feature>
<dbReference type="PROSITE" id="PS51360">
    <property type="entry name" value="PLUS3"/>
    <property type="match status" value="1"/>
</dbReference>
<dbReference type="InterPro" id="IPR001965">
    <property type="entry name" value="Znf_PHD"/>
</dbReference>
<evidence type="ECO:0000256" key="6">
    <source>
        <dbReference type="SAM" id="MobiDB-lite"/>
    </source>
</evidence>
<feature type="region of interest" description="Disordered" evidence="6">
    <location>
        <begin position="97"/>
        <end position="117"/>
    </location>
</feature>
<dbReference type="PROSITE" id="PS51925">
    <property type="entry name" value="SWIB_MDM2"/>
    <property type="match status" value="1"/>
</dbReference>
<dbReference type="SMART" id="SM00249">
    <property type="entry name" value="PHD"/>
    <property type="match status" value="1"/>
</dbReference>
<dbReference type="SUPFAM" id="SSF47592">
    <property type="entry name" value="SWIB/MDM2 domain"/>
    <property type="match status" value="1"/>
</dbReference>
<dbReference type="InterPro" id="IPR013083">
    <property type="entry name" value="Znf_RING/FYVE/PHD"/>
</dbReference>
<keyword evidence="1 5" id="KW-0479">Metal-binding</keyword>
<dbReference type="Pfam" id="PF02201">
    <property type="entry name" value="SWIB"/>
    <property type="match status" value="1"/>
</dbReference>
<feature type="region of interest" description="Disordered" evidence="6">
    <location>
        <begin position="1275"/>
        <end position="1401"/>
    </location>
</feature>
<sequence length="1571" mass="172711">MISEVKLIEMEKQQQQQQQQQVRRTWIGEGEQSQRRGVFDSLLRGVGAEHMTIDQCEAIREMDDSQLVGVPVLVAKADVPRVHVEVRNVAAVPEISTVKRRRGRPPRNQGKPAPAPPLKAMEEEDVCFICFDGGSLVLCDRRGCPKAYHPACIKRDEAFFQSKSKWNCGWHICSSCEKASHYMCYTCTYSLCKGCTKGADYLCVRGNKGFCGTCKKTIMLIENVPTENSEQVQVDFDDKLSWEYLFKLYWVCLKENLLLTVDEILKAKNPWQVDEPPKTKSTWKVPAAVTDPMAESSSEIYYGGNENAYSSGNSYGSLETNYSKRRKIDDEPDIMNGEKSVGIMENLSVEKVAPLSVGTTEWATKELLEFVAHVKNGDTTFLSQIDVEALLLDYIKSNNLRDPRRKCQILCDTRLINLFGKTRVDHIEMLKLLECHFLVKENPQRVESQVTVELAAAVGKASCAKISDVPVVSNDRRRKTRKRMDENETHTNPNADEFAAIDVHNINLLYLKRSLMENLMNDADKFHQKVVGSFVRIRVPFGDQQQDMHRLVQVVGTGKAAQSYKLGSRTTDILLEISNLDKKEVVSIDGISDQDFSEEECRRLRLSVESGLIKFMKVGEAQEKATVLHSVKVSDSLAAEISRLNHLRDQASEKRQRKKYPKHSFMEFVEKLDILQSVEERQRRLLEAPIVHSDPNMGFISSSHEQNSQPVAAPQPTSAVFPPGIPLPRLINEDELERLWHYRDPFGTVQGPFPMMQLQKWSTSGLFPLDLRVWRVTENEQDSVLLTDALLRLVLQKEPPKPANNNCIILPQEVTRADCDDDTDKKLSSGSSQNTGATQMEDKNDEVDESGKSEKNDSIGKSEKNYSSGRSSNDGDDEVAKSKELPSNSSRLTMLVDLVFGNNELTQGAEKSSESTKKDEKSWVDQQSEICGSVALPSSSAEIHINVSPPHAKQVDDLTKNDAKSWVDEQSKICGSVALPSSARVYNDAPAPHVGQDEEENRSSSVNDVNESSQDPKTPKEEQQAIVEEIDNKRGTNNSEGGCSRQSSCQSWQQPQHISIGWDLNSTFPAISNSTGTVKLEHEIIFSDLQSPLPKQQQGDNGDLKGGEERKHTATVSCDVPIIDAGPSWSTTSSLVGGTRLPSVAAEWTMGYSSSAMAKPSVEDWGSNLVPEPNEFSLVDESVSDLLAEVEAMESLGGLPSPTSKLSCVDLMPVSDNDCFSPVEDFTPAAAPDPGSSGALSSSAGGNIMQMPSRLSLLAEEQQLGLSIMSSPQPIVHHQHCHEEESQSRMTTHQKPPPQLTTATDHKPPVHDVSLMLSLPPATSELPPLGVSSPPLRQPDHSSALGPIIGLSQTDAQKRPSSGHLSSSSSKVERRWEGSSETNQVQQLSSKQTKPVLDIKLPPASTTSCQVEARSETIHCPAPAGVDLRLGNSRGRSILGLAPGVASHSYNPSSHSNSPVQKHGGVTSPTSAGHSTASTGNPPPSLLGSQPKDRHSSGSRDHRNSHRHHSSRDSGGHGVRDRSTWNGGNSRQGSHGGGGSFRSPPKAGRVLCRFIGSGKCKKGAACSFWHP</sequence>
<dbReference type="Gene3D" id="3.90.70.200">
    <property type="entry name" value="Plus-3 domain"/>
    <property type="match status" value="1"/>
</dbReference>
<feature type="compositionally biased region" description="Polar residues" evidence="6">
    <location>
        <begin position="1089"/>
        <end position="1100"/>
    </location>
</feature>
<dbReference type="GO" id="GO:0008270">
    <property type="term" value="F:zinc ion binding"/>
    <property type="evidence" value="ECO:0007669"/>
    <property type="project" value="UniProtKB-KW"/>
</dbReference>
<proteinExistence type="predicted"/>
<dbReference type="GO" id="GO:0003677">
    <property type="term" value="F:DNA binding"/>
    <property type="evidence" value="ECO:0007669"/>
    <property type="project" value="UniProtKB-KW"/>
</dbReference>
<dbReference type="PANTHER" id="PTHR46695">
    <property type="entry name" value="ZINC FINGER CCCH DOMAIN-CONTAINING PROTEIN 44-RELATED"/>
    <property type="match status" value="1"/>
</dbReference>
<feature type="compositionally biased region" description="Low complexity" evidence="6">
    <location>
        <begin position="1228"/>
        <end position="1246"/>
    </location>
</feature>
<dbReference type="Pfam" id="PF25980">
    <property type="entry name" value="NERD_plant"/>
    <property type="match status" value="1"/>
</dbReference>
<reference evidence="12" key="1">
    <citation type="submission" date="2022-08" db="EMBL/GenBank/DDBJ databases">
        <authorList>
            <person name="Gutierrez-Valencia J."/>
        </authorList>
    </citation>
    <scope>NUCLEOTIDE SEQUENCE</scope>
</reference>
<dbReference type="Proteomes" id="UP001154282">
    <property type="component" value="Unassembled WGS sequence"/>
</dbReference>
<feature type="compositionally biased region" description="Polar residues" evidence="6">
    <location>
        <begin position="1467"/>
        <end position="1480"/>
    </location>
</feature>
<dbReference type="CDD" id="cd00072">
    <property type="entry name" value="GYF"/>
    <property type="match status" value="1"/>
</dbReference>